<reference evidence="2" key="2">
    <citation type="submission" date="2021-08" db="EMBL/GenBank/DDBJ databases">
        <authorList>
            <person name="Eriksson T."/>
        </authorList>
    </citation>
    <scope>NUCLEOTIDE SEQUENCE</scope>
    <source>
        <strain evidence="2">Stoneville</strain>
        <tissue evidence="2">Whole head</tissue>
    </source>
</reference>
<dbReference type="AlphaFoldDB" id="A0A8J6HL43"/>
<reference evidence="2" key="1">
    <citation type="journal article" date="2020" name="J Insects Food Feed">
        <title>The yellow mealworm (Tenebrio molitor) genome: a resource for the emerging insects as food and feed industry.</title>
        <authorList>
            <person name="Eriksson T."/>
            <person name="Andere A."/>
            <person name="Kelstrup H."/>
            <person name="Emery V."/>
            <person name="Picard C."/>
        </authorList>
    </citation>
    <scope>NUCLEOTIDE SEQUENCE</scope>
    <source>
        <strain evidence="2">Stoneville</strain>
        <tissue evidence="2">Whole head</tissue>
    </source>
</reference>
<gene>
    <name evidence="2" type="ORF">GEV33_006116</name>
</gene>
<name>A0A8J6HL43_TENMO</name>
<feature type="chain" id="PRO_5035218075" evidence="1">
    <location>
        <begin position="20"/>
        <end position="404"/>
    </location>
</feature>
<evidence type="ECO:0000313" key="2">
    <source>
        <dbReference type="EMBL" id="KAH0816674.1"/>
    </source>
</evidence>
<protein>
    <submittedName>
        <fullName evidence="2">Uncharacterized protein</fullName>
    </submittedName>
</protein>
<dbReference type="EMBL" id="JABDTM020021125">
    <property type="protein sequence ID" value="KAH0816674.1"/>
    <property type="molecule type" value="Genomic_DNA"/>
</dbReference>
<dbReference type="SUPFAM" id="SSF56349">
    <property type="entry name" value="DNA breaking-rejoining enzymes"/>
    <property type="match status" value="1"/>
</dbReference>
<feature type="signal peptide" evidence="1">
    <location>
        <begin position="1"/>
        <end position="19"/>
    </location>
</feature>
<dbReference type="InterPro" id="IPR011010">
    <property type="entry name" value="DNA_brk_join_enz"/>
</dbReference>
<dbReference type="Proteomes" id="UP000719412">
    <property type="component" value="Unassembled WGS sequence"/>
</dbReference>
<dbReference type="PROSITE" id="PS51257">
    <property type="entry name" value="PROKAR_LIPOPROTEIN"/>
    <property type="match status" value="1"/>
</dbReference>
<keyword evidence="1" id="KW-0732">Signal</keyword>
<keyword evidence="3" id="KW-1185">Reference proteome</keyword>
<comment type="caution">
    <text evidence="2">The sequence shown here is derived from an EMBL/GenBank/DDBJ whole genome shotgun (WGS) entry which is preliminary data.</text>
</comment>
<dbReference type="GO" id="GO:0003677">
    <property type="term" value="F:DNA binding"/>
    <property type="evidence" value="ECO:0007669"/>
    <property type="project" value="InterPro"/>
</dbReference>
<sequence>MYHRGPCLMVGMILGIVGACRREDLYTMRIEDFEEREGLVIVKVPQKKRSFIVINEPDEKAHYLDIYYKYRNLRPSHAKSSHFFLNYRNEKCTNQVIGKGTIGSWPSKIAEYLKLKNPAGYTDPGLKRHGGCKSSITAEKDCVENNIQLQEDKENSEYENFDNANVSTNPLVCFQDNNTDDQTDNVVEAKAEADDAGLRLETSEATSEDNSNELGYDSVDYADEIQTELDDCDVYVRTTEASFEEVNETSHDRADQISEVNTKANDIDIEEELRNPSQISSVHARKRKTLDMEHALMNLTDAVKAMKSPLQEDEDLAFFYSLLPLRVHFVHSSPLLQKRLRLRQSDLDKKTMFFFETTCIERRDPTDSFQSYSGVEEALVHKWTQAPTMESTVRPLQRAAGNNG</sequence>
<evidence type="ECO:0000313" key="3">
    <source>
        <dbReference type="Proteomes" id="UP000719412"/>
    </source>
</evidence>
<organism evidence="2 3">
    <name type="scientific">Tenebrio molitor</name>
    <name type="common">Yellow mealworm beetle</name>
    <dbReference type="NCBI Taxonomy" id="7067"/>
    <lineage>
        <taxon>Eukaryota</taxon>
        <taxon>Metazoa</taxon>
        <taxon>Ecdysozoa</taxon>
        <taxon>Arthropoda</taxon>
        <taxon>Hexapoda</taxon>
        <taxon>Insecta</taxon>
        <taxon>Pterygota</taxon>
        <taxon>Neoptera</taxon>
        <taxon>Endopterygota</taxon>
        <taxon>Coleoptera</taxon>
        <taxon>Polyphaga</taxon>
        <taxon>Cucujiformia</taxon>
        <taxon>Tenebrionidae</taxon>
        <taxon>Tenebrio</taxon>
    </lineage>
</organism>
<proteinExistence type="predicted"/>
<evidence type="ECO:0000256" key="1">
    <source>
        <dbReference type="SAM" id="SignalP"/>
    </source>
</evidence>
<accession>A0A8J6HL43</accession>